<dbReference type="InterPro" id="IPR047843">
    <property type="entry name" value="WLS-like_TM"/>
</dbReference>
<feature type="region of interest" description="Disordered" evidence="5">
    <location>
        <begin position="387"/>
        <end position="413"/>
    </location>
</feature>
<feature type="transmembrane region" description="Helical" evidence="6">
    <location>
        <begin position="702"/>
        <end position="719"/>
    </location>
</feature>
<protein>
    <recommendedName>
        <fullName evidence="11">Microbial-type PARG catalytic domain-containing protein</fullName>
    </recommendedName>
</protein>
<feature type="transmembrane region" description="Helical" evidence="6">
    <location>
        <begin position="489"/>
        <end position="505"/>
    </location>
</feature>
<evidence type="ECO:0000256" key="2">
    <source>
        <dbReference type="ARBA" id="ARBA00022692"/>
    </source>
</evidence>
<feature type="transmembrane region" description="Helical" evidence="6">
    <location>
        <begin position="667"/>
        <end position="690"/>
    </location>
</feature>
<keyword evidence="3 6" id="KW-1133">Transmembrane helix</keyword>
<name>A0ABQ8ZAN7_9EUKA</name>
<reference evidence="9" key="1">
    <citation type="submission" date="2022-08" db="EMBL/GenBank/DDBJ databases">
        <title>Novel sulfate-reducing endosymbionts in the free-living metamonad Anaeramoeba.</title>
        <authorList>
            <person name="Jerlstrom-Hultqvist J."/>
            <person name="Cepicka I."/>
            <person name="Gallot-Lavallee L."/>
            <person name="Salas-Leiva D."/>
            <person name="Curtis B.A."/>
            <person name="Zahonova K."/>
            <person name="Pipaliya S."/>
            <person name="Dacks J."/>
            <person name="Roger A.J."/>
        </authorList>
    </citation>
    <scope>NUCLEOTIDE SEQUENCE</scope>
    <source>
        <strain evidence="9">Schooner1</strain>
    </source>
</reference>
<evidence type="ECO:0000256" key="5">
    <source>
        <dbReference type="SAM" id="MobiDB-lite"/>
    </source>
</evidence>
<feature type="region of interest" description="Disordered" evidence="5">
    <location>
        <begin position="754"/>
        <end position="778"/>
    </location>
</feature>
<dbReference type="PANTHER" id="PTHR31918">
    <property type="entry name" value="TRANSMEMBRANE PROTEIN 181"/>
    <property type="match status" value="1"/>
</dbReference>
<evidence type="ECO:0000256" key="6">
    <source>
        <dbReference type="SAM" id="Phobius"/>
    </source>
</evidence>
<organism evidence="9 10">
    <name type="scientific">Anaeramoeba flamelloides</name>
    <dbReference type="NCBI Taxonomy" id="1746091"/>
    <lineage>
        <taxon>Eukaryota</taxon>
        <taxon>Metamonada</taxon>
        <taxon>Anaeramoebidae</taxon>
        <taxon>Anaeramoeba</taxon>
    </lineage>
</organism>
<dbReference type="InterPro" id="IPR040416">
    <property type="entry name" value="TMEM181"/>
</dbReference>
<comment type="subcellular location">
    <subcellularLocation>
        <location evidence="1">Membrane</location>
        <topology evidence="1">Multi-pass membrane protein</topology>
    </subcellularLocation>
</comment>
<evidence type="ECO:0008006" key="11">
    <source>
        <dbReference type="Google" id="ProtNLM"/>
    </source>
</evidence>
<feature type="compositionally biased region" description="Low complexity" evidence="5">
    <location>
        <begin position="762"/>
        <end position="778"/>
    </location>
</feature>
<accession>A0ABQ8ZAN7</accession>
<evidence type="ECO:0000313" key="9">
    <source>
        <dbReference type="EMBL" id="KAJ6253935.1"/>
    </source>
</evidence>
<evidence type="ECO:0000256" key="3">
    <source>
        <dbReference type="ARBA" id="ARBA00022989"/>
    </source>
</evidence>
<feature type="transmembrane region" description="Helical" evidence="6">
    <location>
        <begin position="627"/>
        <end position="647"/>
    </location>
</feature>
<feature type="transmembrane region" description="Helical" evidence="6">
    <location>
        <begin position="594"/>
        <end position="615"/>
    </location>
</feature>
<dbReference type="Pfam" id="PF10021">
    <property type="entry name" value="PARG_cat_microb"/>
    <property type="match status" value="1"/>
</dbReference>
<dbReference type="SUPFAM" id="SSF52949">
    <property type="entry name" value="Macro domain-like"/>
    <property type="match status" value="1"/>
</dbReference>
<feature type="domain" description="Microbial-type PARG catalytic" evidence="8">
    <location>
        <begin position="46"/>
        <end position="193"/>
    </location>
</feature>
<dbReference type="NCBIfam" id="TIGR02452">
    <property type="entry name" value="TIGR02452 family protein"/>
    <property type="match status" value="1"/>
</dbReference>
<dbReference type="EMBL" id="JAOAOG010000027">
    <property type="protein sequence ID" value="KAJ6253935.1"/>
    <property type="molecule type" value="Genomic_DNA"/>
</dbReference>
<dbReference type="InterPro" id="IPR012664">
    <property type="entry name" value="CHP02452"/>
</dbReference>
<feature type="domain" description="Wntless-like transmembrane" evidence="7">
    <location>
        <begin position="485"/>
        <end position="721"/>
    </location>
</feature>
<evidence type="ECO:0000259" key="8">
    <source>
        <dbReference type="Pfam" id="PF10021"/>
    </source>
</evidence>
<dbReference type="InterPro" id="IPR019261">
    <property type="entry name" value="PARG_cat_microbial"/>
</dbReference>
<keyword evidence="4 6" id="KW-0472">Membrane</keyword>
<gene>
    <name evidence="9" type="ORF">M0813_12833</name>
</gene>
<dbReference type="Proteomes" id="UP001150062">
    <property type="component" value="Unassembled WGS sequence"/>
</dbReference>
<feature type="transmembrane region" description="Helical" evidence="6">
    <location>
        <begin position="549"/>
        <end position="573"/>
    </location>
</feature>
<evidence type="ECO:0000256" key="1">
    <source>
        <dbReference type="ARBA" id="ARBA00004141"/>
    </source>
</evidence>
<proteinExistence type="predicted"/>
<comment type="caution">
    <text evidence="9">The sequence shown here is derived from an EMBL/GenBank/DDBJ whole genome shotgun (WGS) entry which is preliminary data.</text>
</comment>
<keyword evidence="2 6" id="KW-0812">Transmembrane</keyword>
<feature type="region of interest" description="Disordered" evidence="5">
    <location>
        <begin position="730"/>
        <end position="749"/>
    </location>
</feature>
<dbReference type="Gene3D" id="3.40.220.10">
    <property type="entry name" value="Leucine Aminopeptidase, subunit E, domain 1"/>
    <property type="match status" value="1"/>
</dbReference>
<evidence type="ECO:0000313" key="10">
    <source>
        <dbReference type="Proteomes" id="UP001150062"/>
    </source>
</evidence>
<feature type="transmembrane region" description="Helical" evidence="6">
    <location>
        <begin position="525"/>
        <end position="543"/>
    </location>
</feature>
<keyword evidence="10" id="KW-1185">Reference proteome</keyword>
<dbReference type="PANTHER" id="PTHR31918:SF1">
    <property type="entry name" value="TRANSMEMBRANE PROTEIN 181"/>
    <property type="match status" value="1"/>
</dbReference>
<sequence length="778" mass="91456">MDWHRVHEVTTQEVFDSEEWTHQFKSSIQQKAFNNLRTLRKQIQMSTLDCLSQYSYTPAPNKSITFSKKFVLEQAKNTVMQETLPKLEKSPNFETEFFIQNMDCLQSAHNFLKEEIENENYDGTTKIACLNMASSSNPGGGFMGGAGAQEENLFRRTNLFQLMRDKKFIKQRPWSYPLDDSTLYCPNAIVFRDTEAKGYKFLEKPYLCNFLCTAALRRPKIKYVKGRQYLTKRAIQITLRRIRIMLATAAYNKNEILVLSALGCGAYRNPPNHIAQLFYQELNSEMFKGYFKKVSFAIIEDHNSRRGHNQEVIGATGPERYEKKIFENEIDNTVSNISTFEIKIDELNRLNQHLFIDSFFLNGQDLGITETVTFTVNLWGKRNQNSSDTIPDFDEESTLGMSSSDSDDDDKSNVTEDDWDLIESSSHKREIECESKGNCTTDTILYLSYLHFETYFLKVEYDNSLTQSNLEKIFIEVYYTHSMMTIFELFWRYFFIMTVILWIYYITRKTHNISFHNFSYELKWLYVLLCLLLLFNNPFWALLLLDHTAFVQVLNSFLVATFVILYSAFYLYLIDGYRYSAEKRTTLKFYFPKSIPLVGLWITFITIFLITRFHQHDDPQYETVNDVTSFFVVSIFFWLLYIVYFLWLIYSSIRAFKEIKDDKKKRFYFFFPFFIITTIMYLISFIGDYIQSIRNTTLEFTSHFTIFNFSIIALSIAFLPTSKSRANLSQDSHEKLEEENDDTESNQNEKIILSDNSNYELESQSSSKSQSEKPSSSD</sequence>
<dbReference type="Pfam" id="PF06664">
    <property type="entry name" value="WLS-like_TM"/>
    <property type="match status" value="1"/>
</dbReference>
<evidence type="ECO:0000259" key="7">
    <source>
        <dbReference type="Pfam" id="PF06664"/>
    </source>
</evidence>
<dbReference type="InterPro" id="IPR043472">
    <property type="entry name" value="Macro_dom-like"/>
</dbReference>
<evidence type="ECO:0000256" key="4">
    <source>
        <dbReference type="ARBA" id="ARBA00023136"/>
    </source>
</evidence>